<sequence length="1022" mass="115815">MALSASDVQSVYNLLANSLSSDQSLRKPAESALSHCESRPGFCSCLLEIIAARDSACREDVRLLASVYFKNSISRYWRHRRDSPGISNDEKMHLRKNLLLHIREENSQIALQLAVLISKIARIDYPKEWPEIFSFLAQQLQSEDLLASHRVFMVLFRTLKELSTKRLASDQKNFSQIALHFFDYAWNLWQRDVQTILQSFSALSQCTTSSSFIDQQNELLLTCERWLLCSKIIRQLIISGYASDVTSAEEVLQVKEVCPVFLNAILSFLPYYSSFLEGQIKFGDFIKRACIRLMKILVAVQCRHPYSFGDKSVLPTIMDFCLNKITNPEPALTSFEQFLIQCMVLVKSILECKEYKPRLTGRVVNESGDSLEQRKNFFSSVVSDTLATVLPSDRVVLLCNILIRRYFVYTTNDLDDWYQNPENFHHEQDMIQWTEKLRPCAEALYIVLFENNREVLGPVVVSILHEAMHGSPPLEIEISPGMLLKDAAYSAAGHVYYELSNYLNFSEWFSGSLTIELSNDHPNMRIIHRKIALLLGQWVSEIKGDIRKMVYHAFIRLLQDNDIAVRLATCRSLCYLIQDSNFCEQDFFDLLPTCWNLCFKLVEDIQEFDSKVQVLNLISVLIEHVGERIVPFASQLMDFFHKIWEESTGESLLQIQLLTALRNFVCSLGYQSSICYNMLLPILQRGINVDNPDTLNLLEDSVLLWEATLAHATSIVPQLIDFFPYLVSIMERSFDHLKVAIDIIESYIIFGGADFLHRHASSLAKVLDGIFGYVNDKGILSTLPVIDILVQCFPVESPPMICGVLQKLIVICLSGEDDHNPSRTSVRVSSGAVLARVLVMNTNYLAHLASESSLALVLQQAGLSINQNVLLCLVDIWIDKYTLQCMMDSATFIQKKTYALALCIILTLRVPEVINKLEDILSVCTTVILGENKEINEEDSSGDTTSSLSSNDSFAYGGVPSKELRRKQIKDSDLVKQLSLENMLRENLKACAALHGEATFNAALSKIHPSSFAQLQQALRMA</sequence>
<dbReference type="FunFam" id="1.25.10.10:FF:001096">
    <property type="entry name" value="Predicted protein"/>
    <property type="match status" value="1"/>
</dbReference>
<dbReference type="AlphaFoldDB" id="A0AAX6FTI7"/>
<dbReference type="GO" id="GO:0005635">
    <property type="term" value="C:nuclear envelope"/>
    <property type="evidence" value="ECO:0007669"/>
    <property type="project" value="TreeGrafter"/>
</dbReference>
<proteinExistence type="inferred from homology"/>
<dbReference type="InterPro" id="IPR058669">
    <property type="entry name" value="TPR_IPO7/11-like"/>
</dbReference>
<evidence type="ECO:0000259" key="5">
    <source>
        <dbReference type="PROSITE" id="PS50166"/>
    </source>
</evidence>
<dbReference type="InterPro" id="IPR011989">
    <property type="entry name" value="ARM-like"/>
</dbReference>
<dbReference type="SUPFAM" id="SSF48371">
    <property type="entry name" value="ARM repeat"/>
    <property type="match status" value="1"/>
</dbReference>
<dbReference type="PROSITE" id="PS50166">
    <property type="entry name" value="IMPORTIN_B_NT"/>
    <property type="match status" value="1"/>
</dbReference>
<feature type="domain" description="Importin N-terminal" evidence="5">
    <location>
        <begin position="29"/>
        <end position="104"/>
    </location>
</feature>
<accession>A0AAX6FTI7</accession>
<dbReference type="Proteomes" id="UP001140949">
    <property type="component" value="Unassembled WGS sequence"/>
</dbReference>
<dbReference type="InterPro" id="IPR001494">
    <property type="entry name" value="Importin-beta_N"/>
</dbReference>
<protein>
    <submittedName>
        <fullName evidence="6">Importin-11 isoform X2</fullName>
    </submittedName>
</protein>
<dbReference type="Pfam" id="PF03810">
    <property type="entry name" value="IBN_N"/>
    <property type="match status" value="1"/>
</dbReference>
<evidence type="ECO:0000256" key="2">
    <source>
        <dbReference type="ARBA" id="ARBA00007991"/>
    </source>
</evidence>
<dbReference type="GO" id="GO:0006606">
    <property type="term" value="P:protein import into nucleus"/>
    <property type="evidence" value="ECO:0007669"/>
    <property type="project" value="TreeGrafter"/>
</dbReference>
<dbReference type="PANTHER" id="PTHR10997">
    <property type="entry name" value="IMPORTIN-7, 8, 11"/>
    <property type="match status" value="1"/>
</dbReference>
<keyword evidence="7" id="KW-1185">Reference proteome</keyword>
<keyword evidence="3" id="KW-0813">Transport</keyword>
<evidence type="ECO:0000313" key="6">
    <source>
        <dbReference type="EMBL" id="KAJ6819415.1"/>
    </source>
</evidence>
<dbReference type="InterPro" id="IPR016024">
    <property type="entry name" value="ARM-type_fold"/>
</dbReference>
<keyword evidence="4" id="KW-0539">Nucleus</keyword>
<comment type="subcellular location">
    <subcellularLocation>
        <location evidence="1">Nucleus</location>
    </subcellularLocation>
</comment>
<evidence type="ECO:0000313" key="7">
    <source>
        <dbReference type="Proteomes" id="UP001140949"/>
    </source>
</evidence>
<comment type="similarity">
    <text evidence="2">Belongs to the importin beta family.</text>
</comment>
<evidence type="ECO:0000256" key="3">
    <source>
        <dbReference type="ARBA" id="ARBA00022448"/>
    </source>
</evidence>
<dbReference type="EMBL" id="JANAVB010026199">
    <property type="protein sequence ID" value="KAJ6819415.1"/>
    <property type="molecule type" value="Genomic_DNA"/>
</dbReference>
<dbReference type="GO" id="GO:0031267">
    <property type="term" value="F:small GTPase binding"/>
    <property type="evidence" value="ECO:0007669"/>
    <property type="project" value="InterPro"/>
</dbReference>
<gene>
    <name evidence="6" type="ORF">M6B38_402035</name>
</gene>
<dbReference type="Pfam" id="PF25758">
    <property type="entry name" value="TPR_IPO11"/>
    <property type="match status" value="1"/>
</dbReference>
<dbReference type="PANTHER" id="PTHR10997:SF7">
    <property type="entry name" value="IMPORTIN-11"/>
    <property type="match status" value="1"/>
</dbReference>
<dbReference type="GO" id="GO:0005829">
    <property type="term" value="C:cytosol"/>
    <property type="evidence" value="ECO:0007669"/>
    <property type="project" value="TreeGrafter"/>
</dbReference>
<name>A0AAX6FTI7_IRIPA</name>
<evidence type="ECO:0000256" key="4">
    <source>
        <dbReference type="ARBA" id="ARBA00023242"/>
    </source>
</evidence>
<reference evidence="6" key="1">
    <citation type="journal article" date="2023" name="GigaByte">
        <title>Genome assembly of the bearded iris, Iris pallida Lam.</title>
        <authorList>
            <person name="Bruccoleri R.E."/>
            <person name="Oakeley E.J."/>
            <person name="Faust A.M.E."/>
            <person name="Altorfer M."/>
            <person name="Dessus-Babus S."/>
            <person name="Burckhardt D."/>
            <person name="Oertli M."/>
            <person name="Naumann U."/>
            <person name="Petersen F."/>
            <person name="Wong J."/>
        </authorList>
    </citation>
    <scope>NUCLEOTIDE SEQUENCE</scope>
    <source>
        <strain evidence="6">GSM-AAB239-AS_SAM_17_03QT</strain>
    </source>
</reference>
<reference evidence="6" key="2">
    <citation type="submission" date="2023-04" db="EMBL/GenBank/DDBJ databases">
        <authorList>
            <person name="Bruccoleri R.E."/>
            <person name="Oakeley E.J."/>
            <person name="Faust A.-M."/>
            <person name="Dessus-Babus S."/>
            <person name="Altorfer M."/>
            <person name="Burckhardt D."/>
            <person name="Oertli M."/>
            <person name="Naumann U."/>
            <person name="Petersen F."/>
            <person name="Wong J."/>
        </authorList>
    </citation>
    <scope>NUCLEOTIDE SEQUENCE</scope>
    <source>
        <strain evidence="6">GSM-AAB239-AS_SAM_17_03QT</strain>
        <tissue evidence="6">Leaf</tissue>
    </source>
</reference>
<comment type="caution">
    <text evidence="6">The sequence shown here is derived from an EMBL/GenBank/DDBJ whole genome shotgun (WGS) entry which is preliminary data.</text>
</comment>
<evidence type="ECO:0000256" key="1">
    <source>
        <dbReference type="ARBA" id="ARBA00004123"/>
    </source>
</evidence>
<dbReference type="SMART" id="SM00913">
    <property type="entry name" value="IBN_N"/>
    <property type="match status" value="1"/>
</dbReference>
<dbReference type="Gene3D" id="1.25.10.10">
    <property type="entry name" value="Leucine-rich Repeat Variant"/>
    <property type="match status" value="1"/>
</dbReference>
<organism evidence="6 7">
    <name type="scientific">Iris pallida</name>
    <name type="common">Sweet iris</name>
    <dbReference type="NCBI Taxonomy" id="29817"/>
    <lineage>
        <taxon>Eukaryota</taxon>
        <taxon>Viridiplantae</taxon>
        <taxon>Streptophyta</taxon>
        <taxon>Embryophyta</taxon>
        <taxon>Tracheophyta</taxon>
        <taxon>Spermatophyta</taxon>
        <taxon>Magnoliopsida</taxon>
        <taxon>Liliopsida</taxon>
        <taxon>Asparagales</taxon>
        <taxon>Iridaceae</taxon>
        <taxon>Iridoideae</taxon>
        <taxon>Irideae</taxon>
        <taxon>Iris</taxon>
    </lineage>
</organism>